<evidence type="ECO:0000313" key="3">
    <source>
        <dbReference type="Proteomes" id="UP000324800"/>
    </source>
</evidence>
<comment type="caution">
    <text evidence="2">The sequence shown here is derived from an EMBL/GenBank/DDBJ whole genome shotgun (WGS) entry which is preliminary data.</text>
</comment>
<reference evidence="2 3" key="1">
    <citation type="submission" date="2019-03" db="EMBL/GenBank/DDBJ databases">
        <title>Single cell metagenomics reveals metabolic interactions within the superorganism composed of flagellate Streblomastix strix and complex community of Bacteroidetes bacteria on its surface.</title>
        <authorList>
            <person name="Treitli S.C."/>
            <person name="Kolisko M."/>
            <person name="Husnik F."/>
            <person name="Keeling P."/>
            <person name="Hampl V."/>
        </authorList>
    </citation>
    <scope>NUCLEOTIDE SEQUENCE [LARGE SCALE GENOMIC DNA]</scope>
    <source>
        <strain evidence="2">ST1C</strain>
    </source>
</reference>
<protein>
    <submittedName>
        <fullName evidence="2">Uncharacterized protein</fullName>
    </submittedName>
</protein>
<feature type="transmembrane region" description="Helical" evidence="1">
    <location>
        <begin position="20"/>
        <end position="43"/>
    </location>
</feature>
<name>A0A5J4WWS0_9EUKA</name>
<evidence type="ECO:0000313" key="2">
    <source>
        <dbReference type="EMBL" id="KAA6398689.1"/>
    </source>
</evidence>
<feature type="transmembrane region" description="Helical" evidence="1">
    <location>
        <begin position="86"/>
        <end position="106"/>
    </location>
</feature>
<dbReference type="Proteomes" id="UP000324800">
    <property type="component" value="Unassembled WGS sequence"/>
</dbReference>
<gene>
    <name evidence="2" type="ORF">EZS28_005781</name>
</gene>
<keyword evidence="1" id="KW-1133">Transmembrane helix</keyword>
<evidence type="ECO:0000256" key="1">
    <source>
        <dbReference type="SAM" id="Phobius"/>
    </source>
</evidence>
<accession>A0A5J4WWS0</accession>
<proteinExistence type="predicted"/>
<keyword evidence="1" id="KW-0812">Transmembrane</keyword>
<keyword evidence="1" id="KW-0472">Membrane</keyword>
<dbReference type="AlphaFoldDB" id="A0A5J4WWS0"/>
<organism evidence="2 3">
    <name type="scientific">Streblomastix strix</name>
    <dbReference type="NCBI Taxonomy" id="222440"/>
    <lineage>
        <taxon>Eukaryota</taxon>
        <taxon>Metamonada</taxon>
        <taxon>Preaxostyla</taxon>
        <taxon>Oxymonadida</taxon>
        <taxon>Streblomastigidae</taxon>
        <taxon>Streblomastix</taxon>
    </lineage>
</organism>
<sequence length="128" mass="14923">MQSKVREMRERQDCNYQLTLALPGEIRSMVLQILLGLLLYYFLVYFQNIFNEAFCVYCDELSEFGVYRLSSIRSIASDQYQICTNLILASMAVSAICYDLALFLNFEAKILRLPASRIEISRPKCFQF</sequence>
<dbReference type="EMBL" id="SNRW01000903">
    <property type="protein sequence ID" value="KAA6398689.1"/>
    <property type="molecule type" value="Genomic_DNA"/>
</dbReference>